<dbReference type="AlphaFoldDB" id="A0A1G9RQM4"/>
<keyword evidence="5" id="KW-1185">Reference proteome</keyword>
<reference evidence="4 5" key="1">
    <citation type="submission" date="2016-10" db="EMBL/GenBank/DDBJ databases">
        <authorList>
            <person name="de Groot N.N."/>
        </authorList>
    </citation>
    <scope>NUCLEOTIDE SEQUENCE [LARGE SCALE GENOMIC DNA]</scope>
    <source>
        <strain evidence="4 5">SLAS-1</strain>
    </source>
</reference>
<feature type="transmembrane region" description="Helical" evidence="3">
    <location>
        <begin position="61"/>
        <end position="82"/>
    </location>
</feature>
<dbReference type="PANTHER" id="PTHR30135:SF3">
    <property type="entry name" value="GLUCONEOGENESIS FACTOR-RELATED"/>
    <property type="match status" value="1"/>
</dbReference>
<dbReference type="STRING" id="321763.SAMN04488692_12324"/>
<accession>A0A1G9RQM4</accession>
<gene>
    <name evidence="4" type="ORF">SAMN04488692_12324</name>
</gene>
<dbReference type="GO" id="GO:0043743">
    <property type="term" value="F:LPPG:FO 2-phospho-L-lactate transferase activity"/>
    <property type="evidence" value="ECO:0007669"/>
    <property type="project" value="InterPro"/>
</dbReference>
<dbReference type="SUPFAM" id="SSF142338">
    <property type="entry name" value="CofD-like"/>
    <property type="match status" value="1"/>
</dbReference>
<dbReference type="InterPro" id="IPR002882">
    <property type="entry name" value="CofD"/>
</dbReference>
<keyword evidence="1 2" id="KW-0963">Cytoplasm</keyword>
<proteinExistence type="inferred from homology"/>
<evidence type="ECO:0000313" key="5">
    <source>
        <dbReference type="Proteomes" id="UP000199476"/>
    </source>
</evidence>
<comment type="similarity">
    <text evidence="2">Belongs to the gluconeogenesis factor family.</text>
</comment>
<dbReference type="RefSeq" id="WP_089761534.1">
    <property type="nucleotide sequence ID" value="NZ_FNGO01000023.1"/>
</dbReference>
<dbReference type="HAMAP" id="MF_00973">
    <property type="entry name" value="Gluconeogen_factor"/>
    <property type="match status" value="1"/>
</dbReference>
<keyword evidence="3" id="KW-0812">Transmembrane</keyword>
<name>A0A1G9RQM4_9FIRM</name>
<dbReference type="Gene3D" id="3.40.50.10680">
    <property type="entry name" value="CofD-like domains"/>
    <property type="match status" value="1"/>
</dbReference>
<keyword evidence="3" id="KW-0472">Membrane</keyword>
<dbReference type="InterPro" id="IPR010119">
    <property type="entry name" value="Gluconeogen_factor"/>
</dbReference>
<dbReference type="PANTHER" id="PTHR30135">
    <property type="entry name" value="UNCHARACTERIZED PROTEIN YVCK-RELATED"/>
    <property type="match status" value="1"/>
</dbReference>
<dbReference type="CDD" id="cd07187">
    <property type="entry name" value="YvcK_like"/>
    <property type="match status" value="1"/>
</dbReference>
<dbReference type="NCBIfam" id="TIGR01826">
    <property type="entry name" value="CofD_related"/>
    <property type="match status" value="1"/>
</dbReference>
<dbReference type="EMBL" id="FNGO01000023">
    <property type="protein sequence ID" value="SDM25370.1"/>
    <property type="molecule type" value="Genomic_DNA"/>
</dbReference>
<dbReference type="GO" id="GO:0005737">
    <property type="term" value="C:cytoplasm"/>
    <property type="evidence" value="ECO:0007669"/>
    <property type="project" value="UniProtKB-SubCell"/>
</dbReference>
<evidence type="ECO:0000256" key="3">
    <source>
        <dbReference type="SAM" id="Phobius"/>
    </source>
</evidence>
<comment type="function">
    <text evidence="2">Required for morphogenesis under gluconeogenic growth conditions.</text>
</comment>
<dbReference type="Proteomes" id="UP000199476">
    <property type="component" value="Unassembled WGS sequence"/>
</dbReference>
<protein>
    <recommendedName>
        <fullName evidence="2">Putative gluconeogenesis factor</fullName>
    </recommendedName>
</protein>
<organism evidence="4 5">
    <name type="scientific">Halarsenatibacter silvermanii</name>
    <dbReference type="NCBI Taxonomy" id="321763"/>
    <lineage>
        <taxon>Bacteria</taxon>
        <taxon>Bacillati</taxon>
        <taxon>Bacillota</taxon>
        <taxon>Clostridia</taxon>
        <taxon>Halanaerobiales</taxon>
        <taxon>Halarsenatibacteraceae</taxon>
        <taxon>Halarsenatibacter</taxon>
    </lineage>
</organism>
<dbReference type="InterPro" id="IPR038136">
    <property type="entry name" value="CofD-like_dom_sf"/>
</dbReference>
<evidence type="ECO:0000256" key="1">
    <source>
        <dbReference type="ARBA" id="ARBA00022490"/>
    </source>
</evidence>
<dbReference type="GO" id="GO:0008360">
    <property type="term" value="P:regulation of cell shape"/>
    <property type="evidence" value="ECO:0007669"/>
    <property type="project" value="UniProtKB-UniRule"/>
</dbReference>
<dbReference type="Pfam" id="PF01933">
    <property type="entry name" value="CofD"/>
    <property type="match status" value="1"/>
</dbReference>
<evidence type="ECO:0000256" key="2">
    <source>
        <dbReference type="HAMAP-Rule" id="MF_00973"/>
    </source>
</evidence>
<evidence type="ECO:0000313" key="4">
    <source>
        <dbReference type="EMBL" id="SDM25370.1"/>
    </source>
</evidence>
<keyword evidence="3" id="KW-1133">Transmembrane helix</keyword>
<sequence length="426" mass="46894">MQVWKWLYPGIGLKRWMALLAGAILLTFVGVVSLINSLIYPFVEINTEIDLLKFLLSGSPVLGLLFSAGGIALFICSLMRMLGKISSESDSPVLSLYREKRLGRGPQITALGGGTGLSNLLRGLKRETSNINAVVTVSDDGGSSGKLRSELSMPPPGDIRNCLVALADTEPLMEDLFQYRFSADGHLVGHSFGNLFIASMNQVLGDFEDAVRESSKVLAVKGQVLPATKENVRLGAVFEDGSSELGESTIPLIDKKIEKVFLKPESCQASQRTIESLKETDLITVGPGSLYTSLLPNLLIDDIFEIMKNSPATKIYICNIMTQPGETDDYDAADHVRAITEHLGSQIFDWIIVNREPVPEDIARRYREEGSRPVGYKEVELKEMGLKIRSAELLQRQDDYYLRHDPQKLSRIIMSIADENSGGSLL</sequence>
<comment type="subcellular location">
    <subcellularLocation>
        <location evidence="2">Cytoplasm</location>
    </subcellularLocation>
</comment>